<sequence>MEPERNKCRYVWIKAFFPDWFPVSFRLCCHLFCFLSTSSPVRIDPVPPALTSRLVPPGSSDLHSKPKFIRFGHFQSIFLLSSV</sequence>
<dbReference type="EMBL" id="BPLR01018590">
    <property type="protein sequence ID" value="GIZ00864.1"/>
    <property type="molecule type" value="Genomic_DNA"/>
</dbReference>
<reference evidence="1 2" key="1">
    <citation type="submission" date="2021-06" db="EMBL/GenBank/DDBJ databases">
        <title>Caerostris extrusa draft genome.</title>
        <authorList>
            <person name="Kono N."/>
            <person name="Arakawa K."/>
        </authorList>
    </citation>
    <scope>NUCLEOTIDE SEQUENCE [LARGE SCALE GENOMIC DNA]</scope>
</reference>
<accession>A0AAV4Y3X8</accession>
<comment type="caution">
    <text evidence="1">The sequence shown here is derived from an EMBL/GenBank/DDBJ whole genome shotgun (WGS) entry which is preliminary data.</text>
</comment>
<protein>
    <submittedName>
        <fullName evidence="1">Uncharacterized protein</fullName>
    </submittedName>
</protein>
<proteinExistence type="predicted"/>
<evidence type="ECO:0000313" key="1">
    <source>
        <dbReference type="EMBL" id="GIZ00864.1"/>
    </source>
</evidence>
<evidence type="ECO:0000313" key="2">
    <source>
        <dbReference type="Proteomes" id="UP001054945"/>
    </source>
</evidence>
<keyword evidence="2" id="KW-1185">Reference proteome</keyword>
<organism evidence="1 2">
    <name type="scientific">Caerostris extrusa</name>
    <name type="common">Bark spider</name>
    <name type="synonym">Caerostris bankana</name>
    <dbReference type="NCBI Taxonomy" id="172846"/>
    <lineage>
        <taxon>Eukaryota</taxon>
        <taxon>Metazoa</taxon>
        <taxon>Ecdysozoa</taxon>
        <taxon>Arthropoda</taxon>
        <taxon>Chelicerata</taxon>
        <taxon>Arachnida</taxon>
        <taxon>Araneae</taxon>
        <taxon>Araneomorphae</taxon>
        <taxon>Entelegynae</taxon>
        <taxon>Araneoidea</taxon>
        <taxon>Araneidae</taxon>
        <taxon>Caerostris</taxon>
    </lineage>
</organism>
<name>A0AAV4Y3X8_CAEEX</name>
<dbReference type="AlphaFoldDB" id="A0AAV4Y3X8"/>
<gene>
    <name evidence="1" type="ORF">CEXT_686261</name>
</gene>
<dbReference type="Proteomes" id="UP001054945">
    <property type="component" value="Unassembled WGS sequence"/>
</dbReference>